<dbReference type="PANTHER" id="PTHR42083:SF1">
    <property type="entry name" value="MARVEL DOMAIN-CONTAINING PROTEIN"/>
    <property type="match status" value="1"/>
</dbReference>
<sequence length="116" mass="12312">MGAASTSTTSTAKPPPHPGQRGPSPPPLPPRSLLDQYWQATGLYGLVVRTALRTLQFGLAVAVAGLYGADLARNTATRTRAPVDWVYACVVAALSAITCAVHCFVTVKRVAWKNHE</sequence>
<dbReference type="EMBL" id="KB916340">
    <property type="protein sequence ID" value="EOD47352.1"/>
    <property type="molecule type" value="Genomic_DNA"/>
</dbReference>
<gene>
    <name evidence="3" type="ORF">UCRNP2_5896</name>
</gene>
<proteinExistence type="predicted"/>
<keyword evidence="2" id="KW-1133">Transmembrane helix</keyword>
<evidence type="ECO:0000313" key="3">
    <source>
        <dbReference type="EMBL" id="EOD47352.1"/>
    </source>
</evidence>
<evidence type="ECO:0000256" key="2">
    <source>
        <dbReference type="SAM" id="Phobius"/>
    </source>
</evidence>
<dbReference type="PANTHER" id="PTHR42083">
    <property type="entry name" value="MARVEL DOMAIN-CONTAINING PROTEIN"/>
    <property type="match status" value="1"/>
</dbReference>
<feature type="compositionally biased region" description="Low complexity" evidence="1">
    <location>
        <begin position="1"/>
        <end position="12"/>
    </location>
</feature>
<dbReference type="KEGG" id="npa:UCRNP2_5896"/>
<dbReference type="Proteomes" id="UP000013521">
    <property type="component" value="Unassembled WGS sequence"/>
</dbReference>
<organism evidence="3 4">
    <name type="scientific">Botryosphaeria parva (strain UCR-NP2)</name>
    <name type="common">Grapevine canker fungus</name>
    <name type="synonym">Neofusicoccum parvum</name>
    <dbReference type="NCBI Taxonomy" id="1287680"/>
    <lineage>
        <taxon>Eukaryota</taxon>
        <taxon>Fungi</taxon>
        <taxon>Dikarya</taxon>
        <taxon>Ascomycota</taxon>
        <taxon>Pezizomycotina</taxon>
        <taxon>Dothideomycetes</taxon>
        <taxon>Dothideomycetes incertae sedis</taxon>
        <taxon>Botryosphaeriales</taxon>
        <taxon>Botryosphaeriaceae</taxon>
        <taxon>Neofusicoccum</taxon>
    </lineage>
</organism>
<dbReference type="AlphaFoldDB" id="R1EIJ6"/>
<evidence type="ECO:0008006" key="5">
    <source>
        <dbReference type="Google" id="ProtNLM"/>
    </source>
</evidence>
<accession>R1EIJ6</accession>
<feature type="region of interest" description="Disordered" evidence="1">
    <location>
        <begin position="1"/>
        <end position="31"/>
    </location>
</feature>
<keyword evidence="2" id="KW-0472">Membrane</keyword>
<feature type="compositionally biased region" description="Pro residues" evidence="1">
    <location>
        <begin position="13"/>
        <end position="30"/>
    </location>
</feature>
<feature type="transmembrane region" description="Helical" evidence="2">
    <location>
        <begin position="85"/>
        <end position="107"/>
    </location>
</feature>
<protein>
    <recommendedName>
        <fullName evidence="5">CASP-like protein</fullName>
    </recommendedName>
</protein>
<dbReference type="OrthoDB" id="5363290at2759"/>
<reference evidence="4" key="1">
    <citation type="journal article" date="2013" name="Genome Announc.">
        <title>Draft genome sequence of Neofusicoccum parvum isolate UCR-NP2, a fungal vascular pathogen associated with grapevine cankers.</title>
        <authorList>
            <person name="Blanco-Ulate B."/>
            <person name="Rolshausen P."/>
            <person name="Cantu D."/>
        </authorList>
    </citation>
    <scope>NUCLEOTIDE SEQUENCE [LARGE SCALE GENOMIC DNA]</scope>
    <source>
        <strain evidence="4">UCR-NP2</strain>
    </source>
</reference>
<evidence type="ECO:0000256" key="1">
    <source>
        <dbReference type="SAM" id="MobiDB-lite"/>
    </source>
</evidence>
<name>R1EIJ6_BOTPV</name>
<evidence type="ECO:0000313" key="4">
    <source>
        <dbReference type="Proteomes" id="UP000013521"/>
    </source>
</evidence>
<dbReference type="HOGENOM" id="CLU_2096524_0_0_1"/>
<keyword evidence="2" id="KW-0812">Transmembrane</keyword>